<dbReference type="Gene3D" id="2.60.40.10">
    <property type="entry name" value="Immunoglobulins"/>
    <property type="match status" value="2"/>
</dbReference>
<dbReference type="InterPro" id="IPR008964">
    <property type="entry name" value="Invasin/intimin_cell_adhesion"/>
</dbReference>
<evidence type="ECO:0008006" key="4">
    <source>
        <dbReference type="Google" id="ProtNLM"/>
    </source>
</evidence>
<reference evidence="2" key="1">
    <citation type="submission" date="2018-07" db="EMBL/GenBank/DDBJ databases">
        <title>Genome assembly of strain Ka43.</title>
        <authorList>
            <person name="Kukolya J."/>
            <person name="Nagy I."/>
            <person name="Horvath B."/>
            <person name="Toth A."/>
        </authorList>
    </citation>
    <scope>NUCLEOTIDE SEQUENCE</scope>
    <source>
        <strain evidence="2">KB43</strain>
    </source>
</reference>
<dbReference type="SUPFAM" id="SSF49373">
    <property type="entry name" value="Invasin/intimin cell-adhesion fragments"/>
    <property type="match status" value="1"/>
</dbReference>
<comment type="caution">
    <text evidence="2">The sequence shown here is derived from an EMBL/GenBank/DDBJ whole genome shotgun (WGS) entry which is preliminary data.</text>
</comment>
<dbReference type="EMBL" id="PRDL01000001">
    <property type="protein sequence ID" value="MBE8716256.1"/>
    <property type="molecule type" value="Genomic_DNA"/>
</dbReference>
<proteinExistence type="predicted"/>
<feature type="compositionally biased region" description="Pro residues" evidence="1">
    <location>
        <begin position="486"/>
        <end position="503"/>
    </location>
</feature>
<dbReference type="Proteomes" id="UP000652567">
    <property type="component" value="Unassembled WGS sequence"/>
</dbReference>
<sequence length="503" mass="52882">MSANPVTITNGQASVSYTANGCAGRDDITATANLNGTLLTAKGSINVELDTISSIQFVDATPQQISLKGTGGNETASVRFLVRGSTGAPIKGTCVEFDLNTRAGGVDLVNSKCDSSDAPDAKRAKTNEEGHATIVVQAGSVATPITVNARHLDTGLSTQSRNLYVSTGVPDQKSMSLSASVRNPNAWNVDGENVSFTIRLADAFNNPPADGTSVSFTTSGGSITPSCTTANGVCSVTWTSQNPRPDPRPATPSRVGHVRVLAHTTGNESFMDVNGNGWYDFDVDVFASNNAACEFNVPPASAEMGRLACDDLGEAFLDSNHSGKFDNGEWFMDFNQNGARDVADGLYNGVLCREQDATDGKCTRSGVTIRRDYLIIMSSNIPYTENGRLQGQPAVLPYTGGNFEAWLADQHGNPLPAGTKVLFSAANARGMAVTPRDEITIPSTYDTQILIAGATMTGNDVPSGYLEVVITTPDGLVTSMMTRISSPPPTIPTPNPTPTPNPE</sequence>
<evidence type="ECO:0000313" key="3">
    <source>
        <dbReference type="Proteomes" id="UP000652567"/>
    </source>
</evidence>
<protein>
    <recommendedName>
        <fullName evidence="4">Big-1 domain-containing protein</fullName>
    </recommendedName>
</protein>
<evidence type="ECO:0000256" key="1">
    <source>
        <dbReference type="SAM" id="MobiDB-lite"/>
    </source>
</evidence>
<keyword evidence="3" id="KW-1185">Reference proteome</keyword>
<dbReference type="InterPro" id="IPR013783">
    <property type="entry name" value="Ig-like_fold"/>
</dbReference>
<dbReference type="AlphaFoldDB" id="A0A928V3I2"/>
<evidence type="ECO:0000313" key="2">
    <source>
        <dbReference type="EMBL" id="MBE8716256.1"/>
    </source>
</evidence>
<accession>A0A928V3I2</accession>
<name>A0A928V3I2_9GAMM</name>
<gene>
    <name evidence="2" type="ORF">C4F51_03540</name>
</gene>
<organism evidence="2 3">
    <name type="scientific">Cellvibrio polysaccharolyticus</name>
    <dbReference type="NCBI Taxonomy" id="2082724"/>
    <lineage>
        <taxon>Bacteria</taxon>
        <taxon>Pseudomonadati</taxon>
        <taxon>Pseudomonadota</taxon>
        <taxon>Gammaproteobacteria</taxon>
        <taxon>Cellvibrionales</taxon>
        <taxon>Cellvibrionaceae</taxon>
        <taxon>Cellvibrio</taxon>
    </lineage>
</organism>
<feature type="region of interest" description="Disordered" evidence="1">
    <location>
        <begin position="483"/>
        <end position="503"/>
    </location>
</feature>